<accession>A0AAD1YMA8</accession>
<evidence type="ECO:0000313" key="2">
    <source>
        <dbReference type="Proteomes" id="UP001189143"/>
    </source>
</evidence>
<dbReference type="RefSeq" id="WP_125149538.1">
    <property type="nucleotide sequence ID" value="NZ_CAMRXC010000002.1"/>
</dbReference>
<name>A0AAD1YMA8_9CLOT</name>
<reference evidence="1" key="1">
    <citation type="submission" date="2022-10" db="EMBL/GenBank/DDBJ databases">
        <authorList>
            <person name="Aires J."/>
            <person name="Mesa V."/>
        </authorList>
    </citation>
    <scope>NUCLEOTIDE SEQUENCE</scope>
    <source>
        <strain evidence="1">Clostridium neonatale JD116</strain>
    </source>
</reference>
<dbReference type="Proteomes" id="UP001189143">
    <property type="component" value="Unassembled WGS sequence"/>
</dbReference>
<evidence type="ECO:0000313" key="1">
    <source>
        <dbReference type="EMBL" id="CAI3699174.1"/>
    </source>
</evidence>
<sequence>MKVITTLLTIYLIITAMSIILSIAEAIRQVAYELDNEENKIKEDDFFDIFLRCCLYIFCSLMPGFNLYITMLLILRILGFTDQSTKINW</sequence>
<gene>
    <name evidence="1" type="ORF">CNEO2_980023</name>
</gene>
<protein>
    <submittedName>
        <fullName evidence="1">Uncharacterized protein</fullName>
    </submittedName>
</protein>
<organism evidence="1 2">
    <name type="scientific">Clostridium neonatale</name>
    <dbReference type="NCBI Taxonomy" id="137838"/>
    <lineage>
        <taxon>Bacteria</taxon>
        <taxon>Bacillati</taxon>
        <taxon>Bacillota</taxon>
        <taxon>Clostridia</taxon>
        <taxon>Eubacteriales</taxon>
        <taxon>Clostridiaceae</taxon>
        <taxon>Clostridium</taxon>
    </lineage>
</organism>
<comment type="caution">
    <text evidence="1">The sequence shown here is derived from an EMBL/GenBank/DDBJ whole genome shotgun (WGS) entry which is preliminary data.</text>
</comment>
<proteinExistence type="predicted"/>
<dbReference type="EMBL" id="CAMTCP010000301">
    <property type="protein sequence ID" value="CAI3699174.1"/>
    <property type="molecule type" value="Genomic_DNA"/>
</dbReference>
<dbReference type="AlphaFoldDB" id="A0AAD1YMA8"/>